<dbReference type="RefSeq" id="WP_187068937.1">
    <property type="nucleotide sequence ID" value="NZ_JACRVF010000007.1"/>
</dbReference>
<protein>
    <recommendedName>
        <fullName evidence="4">Lipid/polyisoprenoid-binding YceI-like domain-containing protein</fullName>
    </recommendedName>
</protein>
<sequence>MKRVLFALTLLLAFTSMACDKIDDLLTFYINHDETIEIKSYFPVGTVAPISPIPVTTNSSEDFKNNKTKAELVKNVVLDKLALEITDPQTENFDFLKKIEIYISAEGKPVIKIAYLEQIPQNVNKIELISTNVKLDEYIKGESYTIGTRATLAKAVTNDITIKANMRFKVTADPL</sequence>
<feature type="chain" id="PRO_5037369276" description="Lipid/polyisoprenoid-binding YceI-like domain-containing protein" evidence="1">
    <location>
        <begin position="19"/>
        <end position="175"/>
    </location>
</feature>
<dbReference type="Proteomes" id="UP000603640">
    <property type="component" value="Unassembled WGS sequence"/>
</dbReference>
<dbReference type="AlphaFoldDB" id="A0A923N9Y0"/>
<evidence type="ECO:0000313" key="3">
    <source>
        <dbReference type="Proteomes" id="UP000603640"/>
    </source>
</evidence>
<comment type="caution">
    <text evidence="2">The sequence shown here is derived from an EMBL/GenBank/DDBJ whole genome shotgun (WGS) entry which is preliminary data.</text>
</comment>
<feature type="signal peptide" evidence="1">
    <location>
        <begin position="1"/>
        <end position="18"/>
    </location>
</feature>
<keyword evidence="1" id="KW-0732">Signal</keyword>
<evidence type="ECO:0000313" key="2">
    <source>
        <dbReference type="EMBL" id="MBC5994908.1"/>
    </source>
</evidence>
<name>A0A923N9Y0_9BACT</name>
<reference evidence="2" key="1">
    <citation type="submission" date="2020-08" db="EMBL/GenBank/DDBJ databases">
        <title>Pontibacter sp. SD6 16S ribosomal RNA gene Genome sequencing and assembly.</title>
        <authorList>
            <person name="Kang M."/>
        </authorList>
    </citation>
    <scope>NUCLEOTIDE SEQUENCE</scope>
    <source>
        <strain evidence="2">SD6</strain>
    </source>
</reference>
<evidence type="ECO:0000256" key="1">
    <source>
        <dbReference type="SAM" id="SignalP"/>
    </source>
</evidence>
<dbReference type="EMBL" id="JACRVF010000007">
    <property type="protein sequence ID" value="MBC5994908.1"/>
    <property type="molecule type" value="Genomic_DNA"/>
</dbReference>
<organism evidence="2 3">
    <name type="scientific">Pontibacter cellulosilyticus</name>
    <dbReference type="NCBI Taxonomy" id="1720253"/>
    <lineage>
        <taxon>Bacteria</taxon>
        <taxon>Pseudomonadati</taxon>
        <taxon>Bacteroidota</taxon>
        <taxon>Cytophagia</taxon>
        <taxon>Cytophagales</taxon>
        <taxon>Hymenobacteraceae</taxon>
        <taxon>Pontibacter</taxon>
    </lineage>
</organism>
<gene>
    <name evidence="2" type="ORF">H8S84_18835</name>
</gene>
<evidence type="ECO:0008006" key="4">
    <source>
        <dbReference type="Google" id="ProtNLM"/>
    </source>
</evidence>
<keyword evidence="3" id="KW-1185">Reference proteome</keyword>
<accession>A0A923N9Y0</accession>
<proteinExistence type="predicted"/>
<dbReference type="PROSITE" id="PS51257">
    <property type="entry name" value="PROKAR_LIPOPROTEIN"/>
    <property type="match status" value="1"/>
</dbReference>